<dbReference type="SUPFAM" id="SSF52141">
    <property type="entry name" value="Uracil-DNA glycosylase-like"/>
    <property type="match status" value="1"/>
</dbReference>
<dbReference type="InterPro" id="IPR051536">
    <property type="entry name" value="UDG_Type-4/5"/>
</dbReference>
<protein>
    <recommendedName>
        <fullName evidence="2">Type-4 uracil-DNA glycosylase</fullName>
    </recommendedName>
</protein>
<keyword evidence="9" id="KW-0234">DNA repair</keyword>
<keyword evidence="6" id="KW-0378">Hydrolase</keyword>
<dbReference type="InterPro" id="IPR036895">
    <property type="entry name" value="Uracil-DNA_glycosylase-like_sf"/>
</dbReference>
<comment type="caution">
    <text evidence="11">The sequence shown here is derived from an EMBL/GenBank/DDBJ whole genome shotgun (WGS) entry which is preliminary data.</text>
</comment>
<proteinExistence type="inferred from homology"/>
<keyword evidence="4" id="KW-0479">Metal-binding</keyword>
<dbReference type="PANTHER" id="PTHR33693:SF9">
    <property type="entry name" value="TYPE-4 URACIL-DNA GLYCOSYLASE"/>
    <property type="match status" value="1"/>
</dbReference>
<keyword evidence="11" id="KW-0548">Nucleotidyltransferase</keyword>
<dbReference type="GO" id="GO:0097506">
    <property type="term" value="F:deaminated base DNA N-glycosylase activity"/>
    <property type="evidence" value="ECO:0007669"/>
    <property type="project" value="UniProtKB-ARBA"/>
</dbReference>
<keyword evidence="7" id="KW-0408">Iron</keyword>
<accession>A0A841IZE9</accession>
<evidence type="ECO:0000256" key="5">
    <source>
        <dbReference type="ARBA" id="ARBA00022763"/>
    </source>
</evidence>
<dbReference type="GO" id="GO:0046872">
    <property type="term" value="F:metal ion binding"/>
    <property type="evidence" value="ECO:0007669"/>
    <property type="project" value="UniProtKB-KW"/>
</dbReference>
<dbReference type="Proteomes" id="UP000552700">
    <property type="component" value="Unassembled WGS sequence"/>
</dbReference>
<dbReference type="PANTHER" id="PTHR33693">
    <property type="entry name" value="TYPE-5 URACIL-DNA GLYCOSYLASE"/>
    <property type="match status" value="1"/>
</dbReference>
<dbReference type="InterPro" id="IPR025404">
    <property type="entry name" value="DUF4130"/>
</dbReference>
<sequence length="477" mass="53358">MNRPLARAADVYSLLLDRPDDFEGWREQARAMAAACVPPERVTWSLAAEGERDLFAQSSDEGMALPPARRAVRANAAFLRLAGSVILHRDPARFALLYRLLWRLQDDRQLMDKTSDPDLHRLGLMAGQVRRDIHKMRAFVRFRVAVEADGRDRYVAWFEPDHHIVRANADFFLNRFASQRWSILTPELCLHWDGGELLEAGGADPKDAPREDATEDLWQRYYASIFNPARLKVAMMVKEMPRRYWKNLPEARLIPDLIAGAQAREVAMVAQGSDPFSRAPPATLAEIAEGIVACRACPIGCNGTRAVAGEGPDDARLMIVGEQPGDSEEREGRPFVGPAGAVLDHHLNDVGIDRSRARVTNAVKHFKFEPRGKRRLHQSPTAGEIDHCRWWLDAERRLVRPNLVLALGASAGRALLGRTPSIAKERGTLTTLPDGSHLLLTAHPSYLLRLDGEARAKEEQRFRDDLAQLAPLVAGRF</sequence>
<organism evidence="11 12">
    <name type="scientific">Sphingobium subterraneum</name>
    <dbReference type="NCBI Taxonomy" id="627688"/>
    <lineage>
        <taxon>Bacteria</taxon>
        <taxon>Pseudomonadati</taxon>
        <taxon>Pseudomonadota</taxon>
        <taxon>Alphaproteobacteria</taxon>
        <taxon>Sphingomonadales</taxon>
        <taxon>Sphingomonadaceae</taxon>
        <taxon>Sphingobium</taxon>
    </lineage>
</organism>
<name>A0A841IZE9_9SPHN</name>
<dbReference type="SMART" id="SM00987">
    <property type="entry name" value="UreE_C"/>
    <property type="match status" value="1"/>
</dbReference>
<evidence type="ECO:0000313" key="12">
    <source>
        <dbReference type="Proteomes" id="UP000552700"/>
    </source>
</evidence>
<dbReference type="EMBL" id="JACIJP010000002">
    <property type="protein sequence ID" value="MBB6123710.1"/>
    <property type="molecule type" value="Genomic_DNA"/>
</dbReference>
<evidence type="ECO:0000256" key="7">
    <source>
        <dbReference type="ARBA" id="ARBA00023004"/>
    </source>
</evidence>
<dbReference type="Gene3D" id="3.40.470.10">
    <property type="entry name" value="Uracil-DNA glycosylase-like domain"/>
    <property type="match status" value="1"/>
</dbReference>
<evidence type="ECO:0000256" key="9">
    <source>
        <dbReference type="ARBA" id="ARBA00023204"/>
    </source>
</evidence>
<dbReference type="InterPro" id="IPR023875">
    <property type="entry name" value="DNA_repair_put"/>
</dbReference>
<dbReference type="InterPro" id="IPR005273">
    <property type="entry name" value="Ura-DNA_glyco_family4"/>
</dbReference>
<keyword evidence="3" id="KW-0004">4Fe-4S</keyword>
<dbReference type="RefSeq" id="WP_184079091.1">
    <property type="nucleotide sequence ID" value="NZ_JACIJP010000002.1"/>
</dbReference>
<evidence type="ECO:0000256" key="2">
    <source>
        <dbReference type="ARBA" id="ARBA00019403"/>
    </source>
</evidence>
<evidence type="ECO:0000313" key="11">
    <source>
        <dbReference type="EMBL" id="MBB6123710.1"/>
    </source>
</evidence>
<dbReference type="AlphaFoldDB" id="A0A841IZE9"/>
<keyword evidence="11" id="KW-0808">Transferase</keyword>
<evidence type="ECO:0000256" key="3">
    <source>
        <dbReference type="ARBA" id="ARBA00022485"/>
    </source>
</evidence>
<dbReference type="GO" id="GO:0051539">
    <property type="term" value="F:4 iron, 4 sulfur cluster binding"/>
    <property type="evidence" value="ECO:0007669"/>
    <property type="project" value="UniProtKB-KW"/>
</dbReference>
<dbReference type="GO" id="GO:0016779">
    <property type="term" value="F:nucleotidyltransferase activity"/>
    <property type="evidence" value="ECO:0007669"/>
    <property type="project" value="UniProtKB-KW"/>
</dbReference>
<evidence type="ECO:0000256" key="1">
    <source>
        <dbReference type="ARBA" id="ARBA00006521"/>
    </source>
</evidence>
<keyword evidence="5" id="KW-0227">DNA damage</keyword>
<dbReference type="Pfam" id="PF13566">
    <property type="entry name" value="DUF4130"/>
    <property type="match status" value="1"/>
</dbReference>
<dbReference type="CDD" id="cd10030">
    <property type="entry name" value="UDG-F4_TTUDGA_SPO1dp_like"/>
    <property type="match status" value="1"/>
</dbReference>
<dbReference type="NCBIfam" id="TIGR03915">
    <property type="entry name" value="SAM_7_link_chp"/>
    <property type="match status" value="1"/>
</dbReference>
<dbReference type="NCBIfam" id="TIGR03914">
    <property type="entry name" value="UDG_fam_dom"/>
    <property type="match status" value="1"/>
</dbReference>
<keyword evidence="12" id="KW-1185">Reference proteome</keyword>
<evidence type="ECO:0000256" key="4">
    <source>
        <dbReference type="ARBA" id="ARBA00022723"/>
    </source>
</evidence>
<gene>
    <name evidence="11" type="ORF">FHS92_001439</name>
</gene>
<dbReference type="GO" id="GO:0006281">
    <property type="term" value="P:DNA repair"/>
    <property type="evidence" value="ECO:0007669"/>
    <property type="project" value="UniProtKB-KW"/>
</dbReference>
<evidence type="ECO:0000259" key="10">
    <source>
        <dbReference type="SMART" id="SM00986"/>
    </source>
</evidence>
<evidence type="ECO:0000256" key="8">
    <source>
        <dbReference type="ARBA" id="ARBA00023014"/>
    </source>
</evidence>
<dbReference type="SMART" id="SM00986">
    <property type="entry name" value="UDG"/>
    <property type="match status" value="1"/>
</dbReference>
<dbReference type="Pfam" id="PF03167">
    <property type="entry name" value="UDG"/>
    <property type="match status" value="1"/>
</dbReference>
<evidence type="ECO:0000256" key="6">
    <source>
        <dbReference type="ARBA" id="ARBA00022801"/>
    </source>
</evidence>
<reference evidence="11 12" key="1">
    <citation type="submission" date="2020-08" db="EMBL/GenBank/DDBJ databases">
        <title>Genomic Encyclopedia of Type Strains, Phase IV (KMG-IV): sequencing the most valuable type-strain genomes for metagenomic binning, comparative biology and taxonomic classification.</title>
        <authorList>
            <person name="Goeker M."/>
        </authorList>
    </citation>
    <scope>NUCLEOTIDE SEQUENCE [LARGE SCALE GENOMIC DNA]</scope>
    <source>
        <strain evidence="11 12">DSM 102255</strain>
    </source>
</reference>
<feature type="domain" description="Uracil-DNA glycosylase-like" evidence="10">
    <location>
        <begin position="308"/>
        <end position="467"/>
    </location>
</feature>
<dbReference type="InterPro" id="IPR005122">
    <property type="entry name" value="Uracil-DNA_glycosylase-like"/>
</dbReference>
<keyword evidence="8" id="KW-0411">Iron-sulfur</keyword>
<comment type="similarity">
    <text evidence="1">Belongs to the uracil-DNA glycosylase (UDG) superfamily. Type 4 (UDGa) family.</text>
</comment>